<dbReference type="FunFam" id="3.30.70.1560:FF:000001">
    <property type="entry name" value="Pseudouridine synthase"/>
    <property type="match status" value="1"/>
</dbReference>
<dbReference type="EMBL" id="AWQQ01000091">
    <property type="protein sequence ID" value="PHJ37424.1"/>
    <property type="molecule type" value="Genomic_DNA"/>
</dbReference>
<organism evidence="8 9">
    <name type="scientific">Desulforamulus profundi</name>
    <dbReference type="NCBI Taxonomy" id="1383067"/>
    <lineage>
        <taxon>Bacteria</taxon>
        <taxon>Bacillati</taxon>
        <taxon>Bacillota</taxon>
        <taxon>Clostridia</taxon>
        <taxon>Eubacteriales</taxon>
        <taxon>Peptococcaceae</taxon>
        <taxon>Desulforamulus</taxon>
    </lineage>
</organism>
<feature type="domain" description="RNA-binding S4" evidence="7">
    <location>
        <begin position="3"/>
        <end position="67"/>
    </location>
</feature>
<dbReference type="Gene3D" id="3.10.290.10">
    <property type="entry name" value="RNA-binding S4 domain"/>
    <property type="match status" value="1"/>
</dbReference>
<evidence type="ECO:0000256" key="1">
    <source>
        <dbReference type="ARBA" id="ARBA00008348"/>
    </source>
</evidence>
<keyword evidence="3 5" id="KW-0413">Isomerase</keyword>
<evidence type="ECO:0000256" key="3">
    <source>
        <dbReference type="ARBA" id="ARBA00023235"/>
    </source>
</evidence>
<gene>
    <name evidence="8" type="ORF">P378_16090</name>
</gene>
<dbReference type="Pfam" id="PF01479">
    <property type="entry name" value="S4"/>
    <property type="match status" value="1"/>
</dbReference>
<reference evidence="8 9" key="1">
    <citation type="submission" date="2013-09" db="EMBL/GenBank/DDBJ databases">
        <title>Biodegradation of hydrocarbons in the deep terrestrial subsurface : characterization of a microbial consortium composed of two Desulfotomaculum species originating from a deep geological formation.</title>
        <authorList>
            <person name="Aullo T."/>
            <person name="Berlendis S."/>
            <person name="Lascourreges J.-F."/>
            <person name="Dessort D."/>
            <person name="Saint-Laurent S."/>
            <person name="Schraauwers B."/>
            <person name="Mas J."/>
            <person name="Magot M."/>
            <person name="Ranchou-Peyruse A."/>
        </authorList>
    </citation>
    <scope>NUCLEOTIDE SEQUENCE [LARGE SCALE GENOMIC DNA]</scope>
    <source>
        <strain evidence="8 9">Bs107</strain>
    </source>
</reference>
<evidence type="ECO:0000313" key="9">
    <source>
        <dbReference type="Proteomes" id="UP000222564"/>
    </source>
</evidence>
<dbReference type="InterPro" id="IPR020103">
    <property type="entry name" value="PsdUridine_synth_cat_dom_sf"/>
</dbReference>
<accession>A0A2C6MCZ3</accession>
<dbReference type="PANTHER" id="PTHR47683:SF2">
    <property type="entry name" value="RNA-BINDING S4 DOMAIN-CONTAINING PROTEIN"/>
    <property type="match status" value="1"/>
</dbReference>
<comment type="caution">
    <text evidence="8">The sequence shown here is derived from an EMBL/GenBank/DDBJ whole genome shotgun (WGS) entry which is preliminary data.</text>
</comment>
<evidence type="ECO:0000256" key="6">
    <source>
        <dbReference type="SAM" id="MobiDB-lite"/>
    </source>
</evidence>
<dbReference type="Proteomes" id="UP000222564">
    <property type="component" value="Unassembled WGS sequence"/>
</dbReference>
<evidence type="ECO:0000256" key="4">
    <source>
        <dbReference type="PROSITE-ProRule" id="PRU00182"/>
    </source>
</evidence>
<dbReference type="AlphaFoldDB" id="A0A2C6MCZ3"/>
<dbReference type="InterPro" id="IPR002942">
    <property type="entry name" value="S4_RNA-bd"/>
</dbReference>
<dbReference type="PROSITE" id="PS50889">
    <property type="entry name" value="S4"/>
    <property type="match status" value="1"/>
</dbReference>
<dbReference type="SUPFAM" id="SSF55174">
    <property type="entry name" value="Alpha-L RNA-binding motif"/>
    <property type="match status" value="1"/>
</dbReference>
<dbReference type="InterPro" id="IPR006145">
    <property type="entry name" value="PsdUridine_synth_RsuA/RluA"/>
</dbReference>
<feature type="region of interest" description="Disordered" evidence="6">
    <location>
        <begin position="270"/>
        <end position="334"/>
    </location>
</feature>
<dbReference type="GO" id="GO:0000455">
    <property type="term" value="P:enzyme-directed rRNA pseudouridine synthesis"/>
    <property type="evidence" value="ECO:0007669"/>
    <property type="project" value="UniProtKB-ARBA"/>
</dbReference>
<evidence type="ECO:0000256" key="2">
    <source>
        <dbReference type="ARBA" id="ARBA00022884"/>
    </source>
</evidence>
<dbReference type="Gene3D" id="3.30.70.1560">
    <property type="entry name" value="Alpha-L RNA-binding motif"/>
    <property type="match status" value="1"/>
</dbReference>
<evidence type="ECO:0000259" key="7">
    <source>
        <dbReference type="SMART" id="SM00363"/>
    </source>
</evidence>
<proteinExistence type="inferred from homology"/>
<name>A0A2C6MCZ3_9FIRM</name>
<dbReference type="SUPFAM" id="SSF55120">
    <property type="entry name" value="Pseudouridine synthase"/>
    <property type="match status" value="1"/>
</dbReference>
<dbReference type="GO" id="GO:0005829">
    <property type="term" value="C:cytosol"/>
    <property type="evidence" value="ECO:0007669"/>
    <property type="project" value="UniProtKB-ARBA"/>
</dbReference>
<evidence type="ECO:0000256" key="5">
    <source>
        <dbReference type="RuleBase" id="RU003887"/>
    </source>
</evidence>
<dbReference type="InterPro" id="IPR050343">
    <property type="entry name" value="RsuA_PseudoU_synthase"/>
</dbReference>
<dbReference type="PROSITE" id="PS01149">
    <property type="entry name" value="PSI_RSU"/>
    <property type="match status" value="1"/>
</dbReference>
<sequence length="334" mass="37266">MEERLQKVLAKAGMASRRHAEELITGGKVKVNGKVVTELGTKVDAYKDKIQVNGKPIPPPEKKVYLLLNKPRGYVTTLSDERGRKTVIDLLEGVEQRVYPVGRLDYDSEGLLLLTNDGELTQALTHPKHQVKKTYLARVEGVPEPEKLQAMTKGLQLEDGPTAPAEVKIAGIQDDRALLQISIHEGRNRQVRRMCEHIGHRVLRLRRVRMGPLELDNLKPGEFRPLTKQELRELMTLAGLQLNVKDLQAAVNVPSPKPGRRKTVNVVTAKNKNARDEKPSFKPGAKGLHKGKSTVVTKNKNKRDEKASYNPGEKGLHKGKAGSFTTQKRKPRSI</sequence>
<dbReference type="GO" id="GO:0003723">
    <property type="term" value="F:RNA binding"/>
    <property type="evidence" value="ECO:0007669"/>
    <property type="project" value="UniProtKB-KW"/>
</dbReference>
<dbReference type="RefSeq" id="WP_338013934.1">
    <property type="nucleotide sequence ID" value="NZ_AWQQ01000091.1"/>
</dbReference>
<evidence type="ECO:0000313" key="8">
    <source>
        <dbReference type="EMBL" id="PHJ37424.1"/>
    </source>
</evidence>
<keyword evidence="2 4" id="KW-0694">RNA-binding</keyword>
<dbReference type="Gene3D" id="3.30.70.580">
    <property type="entry name" value="Pseudouridine synthase I, catalytic domain, N-terminal subdomain"/>
    <property type="match status" value="1"/>
</dbReference>
<dbReference type="InterPro" id="IPR020094">
    <property type="entry name" value="TruA/RsuA/RluB/E/F_N"/>
</dbReference>
<keyword evidence="9" id="KW-1185">Reference proteome</keyword>
<dbReference type="InterPro" id="IPR036986">
    <property type="entry name" value="S4_RNA-bd_sf"/>
</dbReference>
<dbReference type="InterPro" id="IPR018496">
    <property type="entry name" value="PsdUridine_synth_RsuA/RluB_CS"/>
</dbReference>
<dbReference type="PANTHER" id="PTHR47683">
    <property type="entry name" value="PSEUDOURIDINE SYNTHASE FAMILY PROTEIN-RELATED"/>
    <property type="match status" value="1"/>
</dbReference>
<dbReference type="FunFam" id="3.10.290.10:FF:000003">
    <property type="entry name" value="Pseudouridine synthase"/>
    <property type="match status" value="1"/>
</dbReference>
<dbReference type="Pfam" id="PF00849">
    <property type="entry name" value="PseudoU_synth_2"/>
    <property type="match status" value="1"/>
</dbReference>
<dbReference type="EC" id="5.4.99.-" evidence="5"/>
<dbReference type="NCBIfam" id="TIGR00093">
    <property type="entry name" value="pseudouridine synthase"/>
    <property type="match status" value="1"/>
</dbReference>
<dbReference type="GO" id="GO:0120159">
    <property type="term" value="F:rRNA pseudouridine synthase activity"/>
    <property type="evidence" value="ECO:0007669"/>
    <property type="project" value="UniProtKB-ARBA"/>
</dbReference>
<comment type="similarity">
    <text evidence="1 5">Belongs to the pseudouridine synthase RsuA family.</text>
</comment>
<protein>
    <recommendedName>
        <fullName evidence="5">Pseudouridine synthase</fullName>
        <ecNumber evidence="5">5.4.99.-</ecNumber>
    </recommendedName>
</protein>
<dbReference type="SMART" id="SM00363">
    <property type="entry name" value="S4"/>
    <property type="match status" value="1"/>
</dbReference>
<dbReference type="CDD" id="cd00165">
    <property type="entry name" value="S4"/>
    <property type="match status" value="1"/>
</dbReference>
<dbReference type="CDD" id="cd02870">
    <property type="entry name" value="PseudoU_synth_RsuA_like"/>
    <property type="match status" value="1"/>
</dbReference>
<dbReference type="InterPro" id="IPR042092">
    <property type="entry name" value="PsdUridine_s_RsuA/RluB/E/F_cat"/>
</dbReference>
<dbReference type="InterPro" id="IPR000748">
    <property type="entry name" value="PsdUridine_synth_RsuA/RluB/E/F"/>
</dbReference>